<keyword evidence="6" id="KW-0378">Hydrolase</keyword>
<dbReference type="GO" id="GO:0005634">
    <property type="term" value="C:nucleus"/>
    <property type="evidence" value="ECO:0007669"/>
    <property type="project" value="UniProtKB-SubCell"/>
</dbReference>
<evidence type="ECO:0000256" key="3">
    <source>
        <dbReference type="ARBA" id="ARBA00006958"/>
    </source>
</evidence>
<name>A0AAN7VNV1_9COLE</name>
<evidence type="ECO:0000313" key="9">
    <source>
        <dbReference type="EMBL" id="KAK5648279.1"/>
    </source>
</evidence>
<keyword evidence="5" id="KW-0479">Metal-binding</keyword>
<dbReference type="EMBL" id="JAVRBK010000002">
    <property type="protein sequence ID" value="KAK5648279.1"/>
    <property type="molecule type" value="Genomic_DNA"/>
</dbReference>
<evidence type="ECO:0000256" key="6">
    <source>
        <dbReference type="ARBA" id="ARBA00022801"/>
    </source>
</evidence>
<evidence type="ECO:0000256" key="4">
    <source>
        <dbReference type="ARBA" id="ARBA00022722"/>
    </source>
</evidence>
<evidence type="ECO:0000313" key="10">
    <source>
        <dbReference type="Proteomes" id="UP001329430"/>
    </source>
</evidence>
<organism evidence="9 10">
    <name type="scientific">Pyrocoelia pectoralis</name>
    <dbReference type="NCBI Taxonomy" id="417401"/>
    <lineage>
        <taxon>Eukaryota</taxon>
        <taxon>Metazoa</taxon>
        <taxon>Ecdysozoa</taxon>
        <taxon>Arthropoda</taxon>
        <taxon>Hexapoda</taxon>
        <taxon>Insecta</taxon>
        <taxon>Pterygota</taxon>
        <taxon>Neoptera</taxon>
        <taxon>Endopterygota</taxon>
        <taxon>Coleoptera</taxon>
        <taxon>Polyphaga</taxon>
        <taxon>Elateriformia</taxon>
        <taxon>Elateroidea</taxon>
        <taxon>Lampyridae</taxon>
        <taxon>Lampyrinae</taxon>
        <taxon>Pyrocoelia</taxon>
    </lineage>
</organism>
<dbReference type="Pfam" id="PF13359">
    <property type="entry name" value="DDE_Tnp_4"/>
    <property type="match status" value="1"/>
</dbReference>
<comment type="similarity">
    <text evidence="3">Belongs to the HARBI1 family.</text>
</comment>
<evidence type="ECO:0000256" key="1">
    <source>
        <dbReference type="ARBA" id="ARBA00001968"/>
    </source>
</evidence>
<keyword evidence="7" id="KW-0539">Nucleus</keyword>
<comment type="caution">
    <text evidence="9">The sequence shown here is derived from an EMBL/GenBank/DDBJ whole genome shotgun (WGS) entry which is preliminary data.</text>
</comment>
<dbReference type="InterPro" id="IPR045249">
    <property type="entry name" value="HARBI1-like"/>
</dbReference>
<feature type="domain" description="DDE Tnp4" evidence="8">
    <location>
        <begin position="154"/>
        <end position="318"/>
    </location>
</feature>
<comment type="cofactor">
    <cofactor evidence="1">
        <name>a divalent metal cation</name>
        <dbReference type="ChEBI" id="CHEBI:60240"/>
    </cofactor>
</comment>
<reference evidence="9 10" key="1">
    <citation type="journal article" date="2024" name="Insects">
        <title>An Improved Chromosome-Level Genome Assembly of the Firefly Pyrocoelia pectoralis.</title>
        <authorList>
            <person name="Fu X."/>
            <person name="Meyer-Rochow V.B."/>
            <person name="Ballantyne L."/>
            <person name="Zhu X."/>
        </authorList>
    </citation>
    <scope>NUCLEOTIDE SEQUENCE [LARGE SCALE GENOMIC DNA]</scope>
    <source>
        <strain evidence="9">XCY_ONT2</strain>
    </source>
</reference>
<dbReference type="GO" id="GO:0046872">
    <property type="term" value="F:metal ion binding"/>
    <property type="evidence" value="ECO:0007669"/>
    <property type="project" value="UniProtKB-KW"/>
</dbReference>
<proteinExistence type="inferred from homology"/>
<keyword evidence="4" id="KW-0540">Nuclease</keyword>
<accession>A0AAN7VNV1</accession>
<dbReference type="PANTHER" id="PTHR22930:SF269">
    <property type="entry name" value="NUCLEASE HARBI1-LIKE PROTEIN"/>
    <property type="match status" value="1"/>
</dbReference>
<gene>
    <name evidence="9" type="ORF">RI129_003171</name>
</gene>
<evidence type="ECO:0000256" key="7">
    <source>
        <dbReference type="ARBA" id="ARBA00023242"/>
    </source>
</evidence>
<dbReference type="InterPro" id="IPR027806">
    <property type="entry name" value="HARBI1_dom"/>
</dbReference>
<evidence type="ECO:0000256" key="5">
    <source>
        <dbReference type="ARBA" id="ARBA00022723"/>
    </source>
</evidence>
<evidence type="ECO:0000259" key="8">
    <source>
        <dbReference type="Pfam" id="PF13359"/>
    </source>
</evidence>
<dbReference type="GO" id="GO:0016787">
    <property type="term" value="F:hydrolase activity"/>
    <property type="evidence" value="ECO:0007669"/>
    <property type="project" value="UniProtKB-KW"/>
</dbReference>
<sequence length="367" mass="42389">MRVNRRKRMQISSAVIAIIIATTLLDTDSVNKRRWWVRPWLNRRNRGSLHLIKQEFKADRDQFKADRDQFKQYLRMDEGTFNKLLKLVEKRITKLDTSFREAISAQDKLIITLRFLATGETYRSLMYTFRVSKSTISLFVPLSKWNTPNVVGAMDGKHVVLRAPRSAGSTFYNYKGDHSSVLLAVVDANYQFIYIDVGTNGRISDGGVYRQSSLSTAVSTNTLKFPEDRCLPGRTMPIPFVLVADAAFPLQSRIIKPYPFRNMTRQQRIFNYRLSRARRVVENAFGILANRFRVFLTTINLSPNKVQDITLACCVLHNFLRKECKNFINDGEEVEEKFTFLYGLSYQGGNGSSNYAADVREEFKDFF</sequence>
<dbReference type="PANTHER" id="PTHR22930">
    <property type="match status" value="1"/>
</dbReference>
<dbReference type="Proteomes" id="UP001329430">
    <property type="component" value="Chromosome 2"/>
</dbReference>
<dbReference type="AlphaFoldDB" id="A0AAN7VNV1"/>
<comment type="subcellular location">
    <subcellularLocation>
        <location evidence="2">Nucleus</location>
    </subcellularLocation>
</comment>
<keyword evidence="10" id="KW-1185">Reference proteome</keyword>
<evidence type="ECO:0000256" key="2">
    <source>
        <dbReference type="ARBA" id="ARBA00004123"/>
    </source>
</evidence>
<protein>
    <recommendedName>
        <fullName evidence="8">DDE Tnp4 domain-containing protein</fullName>
    </recommendedName>
</protein>
<dbReference type="GO" id="GO:0004518">
    <property type="term" value="F:nuclease activity"/>
    <property type="evidence" value="ECO:0007669"/>
    <property type="project" value="UniProtKB-KW"/>
</dbReference>